<feature type="chain" id="PRO_5032506881" description="Pherophorin domain-containing protein" evidence="1">
    <location>
        <begin position="20"/>
        <end position="495"/>
    </location>
</feature>
<keyword evidence="1" id="KW-0732">Signal</keyword>
<dbReference type="Proteomes" id="UP000612055">
    <property type="component" value="Unassembled WGS sequence"/>
</dbReference>
<keyword evidence="4" id="KW-1185">Reference proteome</keyword>
<sequence length="495" mass="53188">MWRSAAAVALLAFVAAASAQSAAFTTEPFPYSSCIRAKRASTYSIEPSVTQSGSKICWTLGYSRAQCTAGGKCCNTDIHKFELDINVRCNVQSFAASATLNGKAIRDPDVRTPPNADPKTQAILYVNGLNISGPSVDNKVLCVTLEEGPCLTLKSLIPDPTWAAALGDSTHDCCPPRSPPPRPPPTCSVCYTFKNVYADGTTGFPYFKDTANCGIAKEVFANLIESEDVADWISKGFDKPVCKDNTFKVCGTFVSVAAGTQFADYIAEKYDGGSNLIYEIYGQTPGQCPASLDDQTMLLESDPEEGCGALAATTPACAPPPPPPFPTCPSPCNNVSASMIFEIGSRITTKKGGGVTGVNATTYYCVDVTTTDAINPNNYCGRVTSLRKVEFYLDYELRWKIKSAAIYAKGKRNVWPISWGPKAQNTLKLTRLDWTESWIKANTPQVCLEVREADASDDWAGTLEAMVPADANGRVFTAAFDIGNACCPVYQAAEF</sequence>
<dbReference type="Pfam" id="PF12499">
    <property type="entry name" value="DUF3707"/>
    <property type="match status" value="2"/>
</dbReference>
<proteinExistence type="predicted"/>
<dbReference type="EMBL" id="JAEHOE010000070">
    <property type="protein sequence ID" value="KAG2489689.1"/>
    <property type="molecule type" value="Genomic_DNA"/>
</dbReference>
<organism evidence="3 4">
    <name type="scientific">Edaphochlamys debaryana</name>
    <dbReference type="NCBI Taxonomy" id="47281"/>
    <lineage>
        <taxon>Eukaryota</taxon>
        <taxon>Viridiplantae</taxon>
        <taxon>Chlorophyta</taxon>
        <taxon>core chlorophytes</taxon>
        <taxon>Chlorophyceae</taxon>
        <taxon>CS clade</taxon>
        <taxon>Chlamydomonadales</taxon>
        <taxon>Chlamydomonadales incertae sedis</taxon>
        <taxon>Edaphochlamys</taxon>
    </lineage>
</organism>
<dbReference type="InterPro" id="IPR024616">
    <property type="entry name" value="Pherophorin"/>
</dbReference>
<evidence type="ECO:0000256" key="1">
    <source>
        <dbReference type="SAM" id="SignalP"/>
    </source>
</evidence>
<reference evidence="3" key="1">
    <citation type="journal article" date="2020" name="bioRxiv">
        <title>Comparative genomics of Chlamydomonas.</title>
        <authorList>
            <person name="Craig R.J."/>
            <person name="Hasan A.R."/>
            <person name="Ness R.W."/>
            <person name="Keightley P.D."/>
        </authorList>
    </citation>
    <scope>NUCLEOTIDE SEQUENCE</scope>
    <source>
        <strain evidence="3">CCAP 11/70</strain>
    </source>
</reference>
<accession>A0A835XTX8</accession>
<name>A0A835XTX8_9CHLO</name>
<feature type="domain" description="Pherophorin" evidence="2">
    <location>
        <begin position="325"/>
        <end position="488"/>
    </location>
</feature>
<gene>
    <name evidence="3" type="ORF">HYH03_011798</name>
</gene>
<feature type="signal peptide" evidence="1">
    <location>
        <begin position="1"/>
        <end position="19"/>
    </location>
</feature>
<dbReference type="AlphaFoldDB" id="A0A835XTX8"/>
<feature type="domain" description="Pherophorin" evidence="2">
    <location>
        <begin position="29"/>
        <end position="175"/>
    </location>
</feature>
<protein>
    <recommendedName>
        <fullName evidence="2">Pherophorin domain-containing protein</fullName>
    </recommendedName>
</protein>
<evidence type="ECO:0000313" key="3">
    <source>
        <dbReference type="EMBL" id="KAG2489689.1"/>
    </source>
</evidence>
<dbReference type="OrthoDB" id="543229at2759"/>
<comment type="caution">
    <text evidence="3">The sequence shown here is derived from an EMBL/GenBank/DDBJ whole genome shotgun (WGS) entry which is preliminary data.</text>
</comment>
<evidence type="ECO:0000313" key="4">
    <source>
        <dbReference type="Proteomes" id="UP000612055"/>
    </source>
</evidence>
<evidence type="ECO:0000259" key="2">
    <source>
        <dbReference type="Pfam" id="PF12499"/>
    </source>
</evidence>